<dbReference type="InterPro" id="IPR036388">
    <property type="entry name" value="WH-like_DNA-bd_sf"/>
</dbReference>
<comment type="cofactor">
    <cofactor evidence="7">
        <name>Zn(2+)</name>
        <dbReference type="ChEBI" id="CHEBI:29105"/>
    </cofactor>
    <text evidence="7">Binds 1 zinc ion per subunit.</text>
</comment>
<feature type="binding site" evidence="8">
    <location>
        <position position="128"/>
    </location>
    <ligand>
        <name>Fe cation</name>
        <dbReference type="ChEBI" id="CHEBI:24875"/>
    </ligand>
</feature>
<proteinExistence type="inferred from homology"/>
<dbReference type="Gene3D" id="1.10.10.10">
    <property type="entry name" value="Winged helix-like DNA-binding domain superfamily/Winged helix DNA-binding domain"/>
    <property type="match status" value="1"/>
</dbReference>
<dbReference type="GO" id="GO:0045892">
    <property type="term" value="P:negative regulation of DNA-templated transcription"/>
    <property type="evidence" value="ECO:0007669"/>
    <property type="project" value="TreeGrafter"/>
</dbReference>
<evidence type="ECO:0000256" key="6">
    <source>
        <dbReference type="ARBA" id="ARBA00023163"/>
    </source>
</evidence>
<reference evidence="9 10" key="1">
    <citation type="submission" date="2019-12" db="EMBL/GenBank/DDBJ databases">
        <title>Genome sequenceing of Clostridium bovifaecis.</title>
        <authorList>
            <person name="Yao Y."/>
        </authorList>
    </citation>
    <scope>NUCLEOTIDE SEQUENCE [LARGE SCALE GENOMIC DNA]</scope>
    <source>
        <strain evidence="9 10">BXX</strain>
    </source>
</reference>
<feature type="binding site" evidence="7">
    <location>
        <position position="97"/>
    </location>
    <ligand>
        <name>Zn(2+)</name>
        <dbReference type="ChEBI" id="CHEBI:29105"/>
    </ligand>
</feature>
<accession>A0A6I6F7R9</accession>
<comment type="cofactor">
    <cofactor evidence="8">
        <name>Mn(2+)</name>
        <dbReference type="ChEBI" id="CHEBI:29035"/>
    </cofactor>
    <cofactor evidence="8">
        <name>Fe(2+)</name>
        <dbReference type="ChEBI" id="CHEBI:29033"/>
    </cofactor>
    <text evidence="8">Binds 1 Mn(2+) or Fe(2+) ion per subunit.</text>
</comment>
<comment type="similarity">
    <text evidence="1">Belongs to the Fur family.</text>
</comment>
<dbReference type="GO" id="GO:0003700">
    <property type="term" value="F:DNA-binding transcription factor activity"/>
    <property type="evidence" value="ECO:0007669"/>
    <property type="project" value="InterPro"/>
</dbReference>
<dbReference type="AlphaFoldDB" id="A0A6I6F7R9"/>
<dbReference type="EMBL" id="CP046522">
    <property type="protein sequence ID" value="QGU93775.1"/>
    <property type="molecule type" value="Genomic_DNA"/>
</dbReference>
<evidence type="ECO:0000313" key="10">
    <source>
        <dbReference type="Proteomes" id="UP000422764"/>
    </source>
</evidence>
<evidence type="ECO:0000313" key="9">
    <source>
        <dbReference type="EMBL" id="QGU93775.1"/>
    </source>
</evidence>
<keyword evidence="6" id="KW-0804">Transcription</keyword>
<name>A0A6I6F7R9_9CLOT</name>
<keyword evidence="4" id="KW-0805">Transcription regulation</keyword>
<evidence type="ECO:0000256" key="7">
    <source>
        <dbReference type="PIRSR" id="PIRSR602481-1"/>
    </source>
</evidence>
<dbReference type="Gene3D" id="3.30.1490.190">
    <property type="match status" value="1"/>
</dbReference>
<evidence type="ECO:0000256" key="1">
    <source>
        <dbReference type="ARBA" id="ARBA00007957"/>
    </source>
</evidence>
<dbReference type="PANTHER" id="PTHR33202:SF7">
    <property type="entry name" value="FERRIC UPTAKE REGULATION PROTEIN"/>
    <property type="match status" value="1"/>
</dbReference>
<keyword evidence="8" id="KW-0408">Iron</keyword>
<keyword evidence="10" id="KW-1185">Reference proteome</keyword>
<keyword evidence="3 7" id="KW-0862">Zinc</keyword>
<keyword evidence="2" id="KW-0678">Repressor</keyword>
<dbReference type="Proteomes" id="UP000422764">
    <property type="component" value="Chromosome"/>
</dbReference>
<keyword evidence="7" id="KW-0479">Metal-binding</keyword>
<organism evidence="9 10">
    <name type="scientific">Clostridium bovifaecis</name>
    <dbReference type="NCBI Taxonomy" id="2184719"/>
    <lineage>
        <taxon>Bacteria</taxon>
        <taxon>Bacillati</taxon>
        <taxon>Bacillota</taxon>
        <taxon>Clostridia</taxon>
        <taxon>Eubacteriales</taxon>
        <taxon>Clostridiaceae</taxon>
        <taxon>Clostridium</taxon>
    </lineage>
</organism>
<evidence type="ECO:0000256" key="3">
    <source>
        <dbReference type="ARBA" id="ARBA00022833"/>
    </source>
</evidence>
<dbReference type="GO" id="GO:0000976">
    <property type="term" value="F:transcription cis-regulatory region binding"/>
    <property type="evidence" value="ECO:0007669"/>
    <property type="project" value="TreeGrafter"/>
</dbReference>
<evidence type="ECO:0000256" key="8">
    <source>
        <dbReference type="PIRSR" id="PIRSR602481-2"/>
    </source>
</evidence>
<dbReference type="CDD" id="cd07153">
    <property type="entry name" value="Fur_like"/>
    <property type="match status" value="1"/>
</dbReference>
<dbReference type="GO" id="GO:1900376">
    <property type="term" value="P:regulation of secondary metabolite biosynthetic process"/>
    <property type="evidence" value="ECO:0007669"/>
    <property type="project" value="TreeGrafter"/>
</dbReference>
<dbReference type="SUPFAM" id="SSF46785">
    <property type="entry name" value="Winged helix' DNA-binding domain"/>
    <property type="match status" value="1"/>
</dbReference>
<evidence type="ECO:0000256" key="5">
    <source>
        <dbReference type="ARBA" id="ARBA00023125"/>
    </source>
</evidence>
<sequence length="147" mass="16929">MINIDKVEDALKKKGYKLTKQRKSIIEVLIENTGKFLSVEDIYTECKVKYPKTNLSTVYRNMEILEDIDLVHKTSINGSSSSYEITCNECHHHHLICKNCGKTETIDYCPVDDITSKINNNGFTVTDHKLEIYGYCNSCNKKKKLEE</sequence>
<evidence type="ECO:0000256" key="2">
    <source>
        <dbReference type="ARBA" id="ARBA00022491"/>
    </source>
</evidence>
<dbReference type="InterPro" id="IPR036390">
    <property type="entry name" value="WH_DNA-bd_sf"/>
</dbReference>
<feature type="binding site" evidence="7">
    <location>
        <position position="100"/>
    </location>
    <ligand>
        <name>Zn(2+)</name>
        <dbReference type="ChEBI" id="CHEBI:29105"/>
    </ligand>
</feature>
<gene>
    <name evidence="9" type="ORF">GOM49_00215</name>
</gene>
<feature type="binding site" evidence="7">
    <location>
        <position position="139"/>
    </location>
    <ligand>
        <name>Zn(2+)</name>
        <dbReference type="ChEBI" id="CHEBI:29105"/>
    </ligand>
</feature>
<dbReference type="GO" id="GO:0008270">
    <property type="term" value="F:zinc ion binding"/>
    <property type="evidence" value="ECO:0007669"/>
    <property type="project" value="TreeGrafter"/>
</dbReference>
<dbReference type="InterPro" id="IPR043135">
    <property type="entry name" value="Fur_C"/>
</dbReference>
<feature type="binding site" evidence="7">
    <location>
        <position position="136"/>
    </location>
    <ligand>
        <name>Zn(2+)</name>
        <dbReference type="ChEBI" id="CHEBI:29105"/>
    </ligand>
</feature>
<feature type="binding site" evidence="8">
    <location>
        <position position="91"/>
    </location>
    <ligand>
        <name>Fe cation</name>
        <dbReference type="ChEBI" id="CHEBI:24875"/>
    </ligand>
</feature>
<evidence type="ECO:0000256" key="4">
    <source>
        <dbReference type="ARBA" id="ARBA00023015"/>
    </source>
</evidence>
<protein>
    <submittedName>
        <fullName evidence="9">Transcriptional repressor</fullName>
    </submittedName>
</protein>
<dbReference type="PANTHER" id="PTHR33202">
    <property type="entry name" value="ZINC UPTAKE REGULATION PROTEIN"/>
    <property type="match status" value="1"/>
</dbReference>
<dbReference type="InterPro" id="IPR002481">
    <property type="entry name" value="FUR"/>
</dbReference>
<dbReference type="Pfam" id="PF01475">
    <property type="entry name" value="FUR"/>
    <property type="match status" value="1"/>
</dbReference>
<keyword evidence="5" id="KW-0238">DNA-binding</keyword>